<dbReference type="Proteomes" id="UP000009022">
    <property type="component" value="Unassembled WGS sequence"/>
</dbReference>
<proteinExistence type="inferred from homology"/>
<dbReference type="PANTHER" id="PTHR10859:SF91">
    <property type="entry name" value="DOLICHYL-PHOSPHATE BETA-GLUCOSYLTRANSFERASE"/>
    <property type="match status" value="1"/>
</dbReference>
<evidence type="ECO:0000256" key="8">
    <source>
        <dbReference type="ARBA" id="ARBA00022824"/>
    </source>
</evidence>
<dbReference type="STRING" id="10228.B3RY24"/>
<evidence type="ECO:0000256" key="3">
    <source>
        <dbReference type="ARBA" id="ARBA00006739"/>
    </source>
</evidence>
<keyword evidence="7" id="KW-0812">Transmembrane</keyword>
<evidence type="ECO:0000313" key="15">
    <source>
        <dbReference type="EMBL" id="EDV24528.1"/>
    </source>
</evidence>
<accession>B3RY24</accession>
<dbReference type="FunCoup" id="B3RY24">
    <property type="interactions" value="2037"/>
</dbReference>
<evidence type="ECO:0000256" key="1">
    <source>
        <dbReference type="ARBA" id="ARBA00004389"/>
    </source>
</evidence>
<dbReference type="FunFam" id="3.90.550.10:FF:000068">
    <property type="entry name" value="ALG5, dolichyl-phosphate beta-glucosyltransferase"/>
    <property type="match status" value="1"/>
</dbReference>
<dbReference type="AlphaFoldDB" id="B3RY24"/>
<dbReference type="PANTHER" id="PTHR10859">
    <property type="entry name" value="GLYCOSYL TRANSFERASE"/>
    <property type="match status" value="1"/>
</dbReference>
<comment type="catalytic activity">
    <reaction evidence="12">
        <text>a di-trans,poly-cis-dolichyl phosphate + UDP-alpha-D-glucose = a di-trans,poly-cis-dolichyl beta-D-glucosyl phosphate + UDP</text>
        <dbReference type="Rhea" id="RHEA:15401"/>
        <dbReference type="Rhea" id="RHEA-COMP:19498"/>
        <dbReference type="Rhea" id="RHEA-COMP:19502"/>
        <dbReference type="ChEBI" id="CHEBI:57525"/>
        <dbReference type="ChEBI" id="CHEBI:57683"/>
        <dbReference type="ChEBI" id="CHEBI:58223"/>
        <dbReference type="ChEBI" id="CHEBI:58885"/>
        <dbReference type="EC" id="2.4.1.117"/>
    </reaction>
    <physiologicalReaction direction="left-to-right" evidence="12">
        <dbReference type="Rhea" id="RHEA:15402"/>
    </physiologicalReaction>
</comment>
<comment type="pathway">
    <text evidence="2">Protein modification; protein glycosylation.</text>
</comment>
<dbReference type="GO" id="GO:0004581">
    <property type="term" value="F:dolichyl-phosphate beta-glucosyltransferase activity"/>
    <property type="evidence" value="ECO:0007669"/>
    <property type="project" value="UniProtKB-EC"/>
</dbReference>
<evidence type="ECO:0000256" key="13">
    <source>
        <dbReference type="ARBA" id="ARBA00070518"/>
    </source>
</evidence>
<dbReference type="EC" id="2.4.1.117" evidence="4"/>
<dbReference type="SUPFAM" id="SSF53448">
    <property type="entry name" value="Nucleotide-diphospho-sugar transferases"/>
    <property type="match status" value="1"/>
</dbReference>
<name>B3RY24_TRIAD</name>
<keyword evidence="11" id="KW-0472">Membrane</keyword>
<protein>
    <recommendedName>
        <fullName evidence="13">Dolichyl-phosphate beta-glucosyltransferase</fullName>
        <ecNumber evidence="4">2.4.1.117</ecNumber>
    </recommendedName>
</protein>
<organism evidence="15 16">
    <name type="scientific">Trichoplax adhaerens</name>
    <name type="common">Trichoplax reptans</name>
    <dbReference type="NCBI Taxonomy" id="10228"/>
    <lineage>
        <taxon>Eukaryota</taxon>
        <taxon>Metazoa</taxon>
        <taxon>Placozoa</taxon>
        <taxon>Uniplacotomia</taxon>
        <taxon>Trichoplacea</taxon>
        <taxon>Trichoplacidae</taxon>
        <taxon>Trichoplax</taxon>
    </lineage>
</organism>
<keyword evidence="8" id="KW-0256">Endoplasmic reticulum</keyword>
<keyword evidence="10" id="KW-1133">Transmembrane helix</keyword>
<dbReference type="KEGG" id="tad:TRIADDRAFT_25674"/>
<evidence type="ECO:0000313" key="16">
    <source>
        <dbReference type="Proteomes" id="UP000009022"/>
    </source>
</evidence>
<dbReference type="GO" id="GO:0005789">
    <property type="term" value="C:endoplasmic reticulum membrane"/>
    <property type="evidence" value="ECO:0000318"/>
    <property type="project" value="GO_Central"/>
</dbReference>
<feature type="domain" description="Glycosyltransferase 2-like" evidence="14">
    <location>
        <begin position="47"/>
        <end position="227"/>
    </location>
</feature>
<dbReference type="eggNOG" id="KOG2977">
    <property type="taxonomic scope" value="Eukaryota"/>
</dbReference>
<comment type="similarity">
    <text evidence="3">Belongs to the glycosyltransferase 2 family.</text>
</comment>
<dbReference type="GeneID" id="6754063"/>
<dbReference type="CTD" id="6754063"/>
<feature type="non-terminal residue" evidence="15">
    <location>
        <position position="1"/>
    </location>
</feature>
<keyword evidence="9" id="KW-0735">Signal-anchor</keyword>
<evidence type="ECO:0000256" key="4">
    <source>
        <dbReference type="ARBA" id="ARBA00012583"/>
    </source>
</evidence>
<dbReference type="OrthoDB" id="3784at2759"/>
<dbReference type="InterPro" id="IPR035518">
    <property type="entry name" value="DPG_synthase"/>
</dbReference>
<evidence type="ECO:0000259" key="14">
    <source>
        <dbReference type="Pfam" id="PF00535"/>
    </source>
</evidence>
<evidence type="ECO:0000256" key="7">
    <source>
        <dbReference type="ARBA" id="ARBA00022692"/>
    </source>
</evidence>
<sequence length="304" mass="34969">VYIFLLMSTNRAPNLTRTENENYFYDPNTDTRHRFPTISDPASVDVTIVVPSYNEEKRLPVMLDETIEYFRKRKQKNRSFSYEIIVVDDGSKDRTTQVALEYVKGSGTDSIRVLTLDYNRGKGGAIRIGALSSRGRYILMVDADGATKFEDIEKLEHAAMKLNKDYSKDCPIVVAGSRAHLEEESMAERTIFRTFLMHGFHLLVRFLCVKGVKDTQCGFKLFNRVAADILFHSMHVNGWAFDVELLYIAETLRMPIAEVGVNWTEIEGSKMTPFLSWAQMGRDLIIIRLNYLFGLWKIDKTKHK</sequence>
<keyword evidence="16" id="KW-1185">Reference proteome</keyword>
<dbReference type="OMA" id="HMVNTDA"/>
<evidence type="ECO:0000256" key="11">
    <source>
        <dbReference type="ARBA" id="ARBA00023136"/>
    </source>
</evidence>
<evidence type="ECO:0000256" key="2">
    <source>
        <dbReference type="ARBA" id="ARBA00004922"/>
    </source>
</evidence>
<dbReference type="Pfam" id="PF00535">
    <property type="entry name" value="Glycos_transf_2"/>
    <property type="match status" value="1"/>
</dbReference>
<gene>
    <name evidence="15" type="ORF">TRIADDRAFT_25674</name>
</gene>
<dbReference type="InterPro" id="IPR029044">
    <property type="entry name" value="Nucleotide-diphossugar_trans"/>
</dbReference>
<dbReference type="Gene3D" id="3.90.550.10">
    <property type="entry name" value="Spore Coat Polysaccharide Biosynthesis Protein SpsA, Chain A"/>
    <property type="match status" value="1"/>
</dbReference>
<dbReference type="CDD" id="cd04188">
    <property type="entry name" value="DPG_synthase"/>
    <property type="match status" value="1"/>
</dbReference>
<keyword evidence="6" id="KW-0808">Transferase</keyword>
<keyword evidence="5" id="KW-0328">Glycosyltransferase</keyword>
<dbReference type="EMBL" id="DS985245">
    <property type="protein sequence ID" value="EDV24528.1"/>
    <property type="molecule type" value="Genomic_DNA"/>
</dbReference>
<dbReference type="RefSeq" id="XP_002112418.1">
    <property type="nucleotide sequence ID" value="XM_002112382.1"/>
</dbReference>
<dbReference type="InParanoid" id="B3RY24"/>
<evidence type="ECO:0000256" key="10">
    <source>
        <dbReference type="ARBA" id="ARBA00022989"/>
    </source>
</evidence>
<dbReference type="InterPro" id="IPR001173">
    <property type="entry name" value="Glyco_trans_2-like"/>
</dbReference>
<comment type="subcellular location">
    <subcellularLocation>
        <location evidence="1">Endoplasmic reticulum membrane</location>
        <topology evidence="1">Single-pass membrane protein</topology>
    </subcellularLocation>
</comment>
<evidence type="ECO:0000256" key="12">
    <source>
        <dbReference type="ARBA" id="ARBA00045097"/>
    </source>
</evidence>
<dbReference type="GO" id="GO:0006487">
    <property type="term" value="P:protein N-linked glycosylation"/>
    <property type="evidence" value="ECO:0000318"/>
    <property type="project" value="GO_Central"/>
</dbReference>
<dbReference type="HOGENOM" id="CLU_033536_9_1_1"/>
<evidence type="ECO:0000256" key="5">
    <source>
        <dbReference type="ARBA" id="ARBA00022676"/>
    </source>
</evidence>
<evidence type="ECO:0000256" key="6">
    <source>
        <dbReference type="ARBA" id="ARBA00022679"/>
    </source>
</evidence>
<evidence type="ECO:0000256" key="9">
    <source>
        <dbReference type="ARBA" id="ARBA00022968"/>
    </source>
</evidence>
<dbReference type="PhylomeDB" id="B3RY24"/>
<reference evidence="15 16" key="1">
    <citation type="journal article" date="2008" name="Nature">
        <title>The Trichoplax genome and the nature of placozoans.</title>
        <authorList>
            <person name="Srivastava M."/>
            <person name="Begovic E."/>
            <person name="Chapman J."/>
            <person name="Putnam N.H."/>
            <person name="Hellsten U."/>
            <person name="Kawashima T."/>
            <person name="Kuo A."/>
            <person name="Mitros T."/>
            <person name="Salamov A."/>
            <person name="Carpenter M.L."/>
            <person name="Signorovitch A.Y."/>
            <person name="Moreno M.A."/>
            <person name="Kamm K."/>
            <person name="Grimwood J."/>
            <person name="Schmutz J."/>
            <person name="Shapiro H."/>
            <person name="Grigoriev I.V."/>
            <person name="Buss L.W."/>
            <person name="Schierwater B."/>
            <person name="Dellaporta S.L."/>
            <person name="Rokhsar D.S."/>
        </authorList>
    </citation>
    <scope>NUCLEOTIDE SEQUENCE [LARGE SCALE GENOMIC DNA]</scope>
    <source>
        <strain evidence="15 16">Grell-BS-1999</strain>
    </source>
</reference>